<dbReference type="PIRSF" id="PIRSF017393">
    <property type="entry name" value="MTase_SAV2177"/>
    <property type="match status" value="1"/>
</dbReference>
<dbReference type="Proteomes" id="UP000198802">
    <property type="component" value="Unassembled WGS sequence"/>
</dbReference>
<dbReference type="EMBL" id="FAOZ01000008">
    <property type="protein sequence ID" value="CUU56556.1"/>
    <property type="molecule type" value="Genomic_DNA"/>
</dbReference>
<keyword evidence="1" id="KW-0808">Transferase</keyword>
<name>A0A0S4QP41_9ACTN</name>
<dbReference type="GO" id="GO:0008168">
    <property type="term" value="F:methyltransferase activity"/>
    <property type="evidence" value="ECO:0007669"/>
    <property type="project" value="UniProtKB-KW"/>
</dbReference>
<protein>
    <submittedName>
        <fullName evidence="1">S-adenosyl methyltransferase</fullName>
    </submittedName>
</protein>
<dbReference type="InterPro" id="IPR006764">
    <property type="entry name" value="SAM_dep_MeTrfase_SAV2177_type"/>
</dbReference>
<reference evidence="2" key="1">
    <citation type="submission" date="2015-11" db="EMBL/GenBank/DDBJ databases">
        <authorList>
            <person name="Varghese N."/>
        </authorList>
    </citation>
    <scope>NUCLEOTIDE SEQUENCE [LARGE SCALE GENOMIC DNA]</scope>
    <source>
        <strain evidence="2">DSM 45899</strain>
    </source>
</reference>
<proteinExistence type="predicted"/>
<gene>
    <name evidence="1" type="ORF">Ga0074812_10884</name>
</gene>
<keyword evidence="1" id="KW-0489">Methyltransferase</keyword>
<accession>A0A0S4QP41</accession>
<dbReference type="RefSeq" id="WP_091277135.1">
    <property type="nucleotide sequence ID" value="NZ_FAOZ01000008.1"/>
</dbReference>
<dbReference type="GO" id="GO:0032259">
    <property type="term" value="P:methylation"/>
    <property type="evidence" value="ECO:0007669"/>
    <property type="project" value="UniProtKB-KW"/>
</dbReference>
<evidence type="ECO:0000313" key="2">
    <source>
        <dbReference type="Proteomes" id="UP000198802"/>
    </source>
</evidence>
<organism evidence="1 2">
    <name type="scientific">Parafrankia irregularis</name>
    <dbReference type="NCBI Taxonomy" id="795642"/>
    <lineage>
        <taxon>Bacteria</taxon>
        <taxon>Bacillati</taxon>
        <taxon>Actinomycetota</taxon>
        <taxon>Actinomycetes</taxon>
        <taxon>Frankiales</taxon>
        <taxon>Frankiaceae</taxon>
        <taxon>Parafrankia</taxon>
    </lineage>
</organism>
<dbReference type="AlphaFoldDB" id="A0A0S4QP41"/>
<evidence type="ECO:0000313" key="1">
    <source>
        <dbReference type="EMBL" id="CUU56556.1"/>
    </source>
</evidence>
<keyword evidence="2" id="KW-1185">Reference proteome</keyword>
<dbReference type="InterPro" id="IPR029063">
    <property type="entry name" value="SAM-dependent_MTases_sf"/>
</dbReference>
<sequence length="261" mass="28099">MAAYPPPTFDTTRPHPARVRNYFLGGKDHFPVDREHAAALTSIVPNIAEATHASRQFLVRAVTYLAVDAGVRQFLDIGLGLPVEHATHQIAQRVAPQSRIVYVDNDPLVLAHARALLIGGPGGVTVTVDANVHEPKVILGRAAETLDLAEPVGLILTAVMGLVVLDEAYAITRTLLDALAPGSYLVLDDGTVDPENEQITELEALSERHGYRYRTPREIAGFFDGLDVVEPGIVPPACWRNAPAPEDPLAPFGMCGVGRKD</sequence>
<dbReference type="SUPFAM" id="SSF53335">
    <property type="entry name" value="S-adenosyl-L-methionine-dependent methyltransferases"/>
    <property type="match status" value="1"/>
</dbReference>
<dbReference type="Gene3D" id="3.40.50.150">
    <property type="entry name" value="Vaccinia Virus protein VP39"/>
    <property type="match status" value="1"/>
</dbReference>
<dbReference type="Pfam" id="PF04672">
    <property type="entry name" value="Methyltransf_19"/>
    <property type="match status" value="1"/>
</dbReference>